<dbReference type="RefSeq" id="WP_110033934.1">
    <property type="nucleotide sequence ID" value="NZ_QGTR01000006.1"/>
</dbReference>
<accession>A0A317PJ56</accession>
<dbReference type="InterPro" id="IPR023365">
    <property type="entry name" value="Sortase_dom-sf"/>
</dbReference>
<reference evidence="3 4" key="1">
    <citation type="submission" date="2018-05" db="EMBL/GenBank/DDBJ databases">
        <title>Genomic Encyclopedia of Type Strains, Phase IV (KMG-IV): sequencing the most valuable type-strain genomes for metagenomic binning, comparative biology and taxonomic classification.</title>
        <authorList>
            <person name="Goeker M."/>
        </authorList>
    </citation>
    <scope>NUCLEOTIDE SEQUENCE [LARGE SCALE GENOMIC DNA]</scope>
    <source>
        <strain evidence="3 4">DSM 16791</strain>
    </source>
</reference>
<organism evidence="3 4">
    <name type="scientific">Hoeflea marina</name>
    <dbReference type="NCBI Taxonomy" id="274592"/>
    <lineage>
        <taxon>Bacteria</taxon>
        <taxon>Pseudomonadati</taxon>
        <taxon>Pseudomonadota</taxon>
        <taxon>Alphaproteobacteria</taxon>
        <taxon>Hyphomicrobiales</taxon>
        <taxon>Rhizobiaceae</taxon>
        <taxon>Hoeflea</taxon>
    </lineage>
</organism>
<protein>
    <submittedName>
        <fullName evidence="3">Sortase A</fullName>
    </submittedName>
</protein>
<dbReference type="InterPro" id="IPR041999">
    <property type="entry name" value="Sortase_D_1"/>
</dbReference>
<keyword evidence="4" id="KW-1185">Reference proteome</keyword>
<name>A0A317PJ56_9HYPH</name>
<keyword evidence="2" id="KW-1133">Transmembrane helix</keyword>
<keyword evidence="2" id="KW-0472">Membrane</keyword>
<dbReference type="Pfam" id="PF04203">
    <property type="entry name" value="Sortase"/>
    <property type="match status" value="1"/>
</dbReference>
<dbReference type="InterPro" id="IPR005754">
    <property type="entry name" value="Sortase"/>
</dbReference>
<dbReference type="GO" id="GO:0016787">
    <property type="term" value="F:hydrolase activity"/>
    <property type="evidence" value="ECO:0007669"/>
    <property type="project" value="UniProtKB-KW"/>
</dbReference>
<dbReference type="EMBL" id="QGTR01000006">
    <property type="protein sequence ID" value="PWV97637.1"/>
    <property type="molecule type" value="Genomic_DNA"/>
</dbReference>
<dbReference type="SUPFAM" id="SSF63817">
    <property type="entry name" value="Sortase"/>
    <property type="match status" value="1"/>
</dbReference>
<evidence type="ECO:0000313" key="4">
    <source>
        <dbReference type="Proteomes" id="UP000246352"/>
    </source>
</evidence>
<evidence type="ECO:0000256" key="2">
    <source>
        <dbReference type="SAM" id="Phobius"/>
    </source>
</evidence>
<dbReference type="InterPro" id="IPR022445">
    <property type="entry name" value="Sortase_proteobact_type"/>
</dbReference>
<dbReference type="AlphaFoldDB" id="A0A317PJ56"/>
<dbReference type="NCBIfam" id="TIGR03784">
    <property type="entry name" value="marine_sortase"/>
    <property type="match status" value="1"/>
</dbReference>
<dbReference type="Gene3D" id="2.40.260.10">
    <property type="entry name" value="Sortase"/>
    <property type="match status" value="1"/>
</dbReference>
<sequence length="238" mass="25202">MRRDVAADRRRAPVTSSSLAGRLAFLLLVGSGLVLVGKGIYIHVKAAAAQVLLDRGFERLLAQGGDPRPWPWADFNTEARIVAPRLGRSAIVLSEASGEALAFGPARVGGTPEAGQPGTAVIAAHRDTHFRWLADLRPGDALTVTDRAGVAHRFTVRNARIARNDESGIDPERAGTWLDLATCWPFDSNSRGPLRYIVETELTPAPPVLAQSLSSTALAGGSSRLHRDLMAASAASGS</sequence>
<keyword evidence="2" id="KW-0812">Transmembrane</keyword>
<evidence type="ECO:0000256" key="1">
    <source>
        <dbReference type="ARBA" id="ARBA00022801"/>
    </source>
</evidence>
<comment type="caution">
    <text evidence="3">The sequence shown here is derived from an EMBL/GenBank/DDBJ whole genome shotgun (WGS) entry which is preliminary data.</text>
</comment>
<feature type="transmembrane region" description="Helical" evidence="2">
    <location>
        <begin position="20"/>
        <end position="41"/>
    </location>
</feature>
<dbReference type="CDD" id="cd05828">
    <property type="entry name" value="Sortase_D_1"/>
    <property type="match status" value="1"/>
</dbReference>
<dbReference type="OrthoDB" id="9790661at2"/>
<gene>
    <name evidence="3" type="ORF">DFR52_106160</name>
</gene>
<evidence type="ECO:0000313" key="3">
    <source>
        <dbReference type="EMBL" id="PWV97637.1"/>
    </source>
</evidence>
<dbReference type="Proteomes" id="UP000246352">
    <property type="component" value="Unassembled WGS sequence"/>
</dbReference>
<keyword evidence="1" id="KW-0378">Hydrolase</keyword>
<proteinExistence type="predicted"/>